<feature type="transmembrane region" description="Helical" evidence="6">
    <location>
        <begin position="36"/>
        <end position="54"/>
    </location>
</feature>
<keyword evidence="2" id="KW-1003">Cell membrane</keyword>
<feature type="transmembrane region" description="Helical" evidence="6">
    <location>
        <begin position="61"/>
        <end position="84"/>
    </location>
</feature>
<evidence type="ECO:0000259" key="8">
    <source>
        <dbReference type="Pfam" id="PF13567"/>
    </source>
</evidence>
<feature type="transmembrane region" description="Helical" evidence="6">
    <location>
        <begin position="460"/>
        <end position="478"/>
    </location>
</feature>
<dbReference type="Pfam" id="PF13567">
    <property type="entry name" value="DUF4131"/>
    <property type="match status" value="1"/>
</dbReference>
<reference evidence="9 10" key="1">
    <citation type="journal article" date="2016" name="Nat. Commun.">
        <title>Thousands of microbial genomes shed light on interconnected biogeochemical processes in an aquifer system.</title>
        <authorList>
            <person name="Anantharaman K."/>
            <person name="Brown C.T."/>
            <person name="Hug L.A."/>
            <person name="Sharon I."/>
            <person name="Castelle C.J."/>
            <person name="Probst A.J."/>
            <person name="Thomas B.C."/>
            <person name="Singh A."/>
            <person name="Wilkins M.J."/>
            <person name="Karaoz U."/>
            <person name="Brodie E.L."/>
            <person name="Williams K.H."/>
            <person name="Hubbard S.S."/>
            <person name="Banfield J.F."/>
        </authorList>
    </citation>
    <scope>NUCLEOTIDE SEQUENCE [LARGE SCALE GENOMIC DNA]</scope>
</reference>
<dbReference type="EMBL" id="MFQN01000014">
    <property type="protein sequence ID" value="OGH74460.1"/>
    <property type="molecule type" value="Genomic_DNA"/>
</dbReference>
<feature type="transmembrane region" description="Helical" evidence="6">
    <location>
        <begin position="269"/>
        <end position="302"/>
    </location>
</feature>
<feature type="transmembrane region" description="Helical" evidence="6">
    <location>
        <begin position="240"/>
        <end position="263"/>
    </location>
</feature>
<sequence length="489" mass="55274">MLEGIINSKSKTFLAFCFCFIAGVALASLLELKTGLLYLYLSLFILITLLIIFWKNKIVMFSLICILFIVFGAVRYLLVFPLSLNHIPNYTGKEMELTGYVSREPDTRLDGVRYVVNARDIGRIYFKYNLYPRFQYGDVLQLNCKLGKPEASDDFRYDMYMAKEGIFALCQSPWVEKIGEYDGFFVYSAILWMKNKAADKINLLWHEPMASLMAGLLYGYRSGLGELSNDFNRTGITHIIAISGYNISIVAMILVTSLSFLLIPRKKAFWLVCGGILLFVIFAGASASVVRAGIMGMLVLLAKQLGRLSRVDNVLALSAVLMLLQNPLVLRWDAGFQLSFAATLGLVYLSPKIQHWFSRLPEFYGLREVFVSTMAAIIATLPLILFNFGRLSIVAPIVNVLILWLIPFLMLFGFLAVILSFIFYPAGQVAAWIALVGLNYIIHLAVWFSSLKWAAIDFSINWIIMVLLYSLIISIFYAKSQNFKLKSRL</sequence>
<dbReference type="InterPro" id="IPR052159">
    <property type="entry name" value="Competence_DNA_uptake"/>
</dbReference>
<keyword evidence="3 6" id="KW-0812">Transmembrane</keyword>
<dbReference type="PANTHER" id="PTHR30619:SF7">
    <property type="entry name" value="BETA-LACTAMASE DOMAIN PROTEIN"/>
    <property type="match status" value="1"/>
</dbReference>
<evidence type="ECO:0000259" key="7">
    <source>
        <dbReference type="Pfam" id="PF03772"/>
    </source>
</evidence>
<evidence type="ECO:0000256" key="1">
    <source>
        <dbReference type="ARBA" id="ARBA00004651"/>
    </source>
</evidence>
<feature type="transmembrane region" description="Helical" evidence="6">
    <location>
        <begin position="369"/>
        <end position="389"/>
    </location>
</feature>
<dbReference type="AlphaFoldDB" id="A0A1F6MSF2"/>
<evidence type="ECO:0000256" key="2">
    <source>
        <dbReference type="ARBA" id="ARBA00022475"/>
    </source>
</evidence>
<dbReference type="PANTHER" id="PTHR30619">
    <property type="entry name" value="DNA INTERNALIZATION/COMPETENCE PROTEIN COMEC/REC2"/>
    <property type="match status" value="1"/>
</dbReference>
<evidence type="ECO:0008006" key="11">
    <source>
        <dbReference type="Google" id="ProtNLM"/>
    </source>
</evidence>
<feature type="transmembrane region" description="Helical" evidence="6">
    <location>
        <begin position="12"/>
        <end position="30"/>
    </location>
</feature>
<dbReference type="InterPro" id="IPR004477">
    <property type="entry name" value="ComEC_N"/>
</dbReference>
<gene>
    <name evidence="9" type="ORF">A3G00_00180</name>
</gene>
<protein>
    <recommendedName>
        <fullName evidence="11">ComEC/Rec2-related protein domain-containing protein</fullName>
    </recommendedName>
</protein>
<organism evidence="9 10">
    <name type="scientific">Candidatus Magasanikbacteria bacterium RIFCSPLOWO2_12_FULL_43_12</name>
    <dbReference type="NCBI Taxonomy" id="1798692"/>
    <lineage>
        <taxon>Bacteria</taxon>
        <taxon>Candidatus Magasanikiibacteriota</taxon>
    </lineage>
</organism>
<proteinExistence type="predicted"/>
<feature type="transmembrane region" description="Helical" evidence="6">
    <location>
        <begin position="429"/>
        <end position="448"/>
    </location>
</feature>
<dbReference type="Pfam" id="PF03772">
    <property type="entry name" value="Competence"/>
    <property type="match status" value="1"/>
</dbReference>
<dbReference type="Proteomes" id="UP000178347">
    <property type="component" value="Unassembled WGS sequence"/>
</dbReference>
<feature type="transmembrane region" description="Helical" evidence="6">
    <location>
        <begin position="338"/>
        <end position="357"/>
    </location>
</feature>
<dbReference type="NCBIfam" id="TIGR00360">
    <property type="entry name" value="ComEC_N-term"/>
    <property type="match status" value="1"/>
</dbReference>
<feature type="domain" description="DUF4131" evidence="8">
    <location>
        <begin position="38"/>
        <end position="169"/>
    </location>
</feature>
<dbReference type="GO" id="GO:0005886">
    <property type="term" value="C:plasma membrane"/>
    <property type="evidence" value="ECO:0007669"/>
    <property type="project" value="UniProtKB-SubCell"/>
</dbReference>
<feature type="domain" description="ComEC/Rec2-related protein" evidence="7">
    <location>
        <begin position="216"/>
        <end position="478"/>
    </location>
</feature>
<evidence type="ECO:0000313" key="10">
    <source>
        <dbReference type="Proteomes" id="UP000178347"/>
    </source>
</evidence>
<comment type="caution">
    <text evidence="9">The sequence shown here is derived from an EMBL/GenBank/DDBJ whole genome shotgun (WGS) entry which is preliminary data.</text>
</comment>
<name>A0A1F6MSF2_9BACT</name>
<keyword evidence="4 6" id="KW-1133">Transmembrane helix</keyword>
<evidence type="ECO:0000256" key="5">
    <source>
        <dbReference type="ARBA" id="ARBA00023136"/>
    </source>
</evidence>
<comment type="subcellular location">
    <subcellularLocation>
        <location evidence="1">Cell membrane</location>
        <topology evidence="1">Multi-pass membrane protein</topology>
    </subcellularLocation>
</comment>
<feature type="transmembrane region" description="Helical" evidence="6">
    <location>
        <begin position="401"/>
        <end position="422"/>
    </location>
</feature>
<evidence type="ECO:0000256" key="6">
    <source>
        <dbReference type="SAM" id="Phobius"/>
    </source>
</evidence>
<evidence type="ECO:0000313" key="9">
    <source>
        <dbReference type="EMBL" id="OGH74460.1"/>
    </source>
</evidence>
<dbReference type="STRING" id="1798692.A3G00_00180"/>
<accession>A0A1F6MSF2</accession>
<keyword evidence="5 6" id="KW-0472">Membrane</keyword>
<dbReference type="InterPro" id="IPR025405">
    <property type="entry name" value="DUF4131"/>
</dbReference>
<evidence type="ECO:0000256" key="4">
    <source>
        <dbReference type="ARBA" id="ARBA00022989"/>
    </source>
</evidence>
<evidence type="ECO:0000256" key="3">
    <source>
        <dbReference type="ARBA" id="ARBA00022692"/>
    </source>
</evidence>